<accession>A0A1Q6DS06</accession>
<feature type="domain" description="HTH asnC-type" evidence="4">
    <location>
        <begin position="4"/>
        <end position="66"/>
    </location>
</feature>
<dbReference type="Gene3D" id="1.10.10.10">
    <property type="entry name" value="Winged helix-like DNA-binding domain superfamily/Winged helix DNA-binding domain"/>
    <property type="match status" value="1"/>
</dbReference>
<comment type="caution">
    <text evidence="6">The sequence shown here is derived from an EMBL/GenBank/DDBJ whole genome shotgun (WGS) entry which is preliminary data.</text>
</comment>
<dbReference type="PROSITE" id="PS50956">
    <property type="entry name" value="HTH_ASNC_2"/>
    <property type="match status" value="1"/>
</dbReference>
<evidence type="ECO:0000256" key="1">
    <source>
        <dbReference type="ARBA" id="ARBA00023015"/>
    </source>
</evidence>
<feature type="domain" description="RCK C-terminal" evidence="5">
    <location>
        <begin position="159"/>
        <end position="244"/>
    </location>
</feature>
<keyword evidence="1" id="KW-0805">Transcription regulation</keyword>
<dbReference type="PROSITE" id="PS51202">
    <property type="entry name" value="RCK_C"/>
    <property type="match status" value="1"/>
</dbReference>
<dbReference type="SMART" id="SM00344">
    <property type="entry name" value="HTH_ASNC"/>
    <property type="match status" value="1"/>
</dbReference>
<dbReference type="GO" id="GO:0008324">
    <property type="term" value="F:monoatomic cation transmembrane transporter activity"/>
    <property type="evidence" value="ECO:0007669"/>
    <property type="project" value="InterPro"/>
</dbReference>
<dbReference type="GO" id="GO:0005829">
    <property type="term" value="C:cytosol"/>
    <property type="evidence" value="ECO:0007669"/>
    <property type="project" value="TreeGrafter"/>
</dbReference>
<dbReference type="Gene3D" id="3.30.70.920">
    <property type="match status" value="1"/>
</dbReference>
<evidence type="ECO:0000313" key="7">
    <source>
        <dbReference type="Proteomes" id="UP000185744"/>
    </source>
</evidence>
<dbReference type="GO" id="GO:0043200">
    <property type="term" value="P:response to amino acid"/>
    <property type="evidence" value="ECO:0007669"/>
    <property type="project" value="TreeGrafter"/>
</dbReference>
<keyword evidence="7" id="KW-1185">Reference proteome</keyword>
<dbReference type="InParanoid" id="A0A1Q6DS06"/>
<sequence>MSDLDKVDKRIIYRLSKDSKNINAPELAEELNVSSATIRNRIRKLEQKEIIKGYHAEIDYTKINNKLTVLFKCSSPSIKDRPKLAKKTQTLKNIVQIKEITSGSVEDLLIKAVVQDSEEITKTANKLEEIGLKVKDEDLIIEEYFSSYSKFGPKEDIEDRVVKFKKLSGKSEIADITLTEKSSISNKKIKEIADILPEECLIVAVERKKSIISPNGETKLKPGDIISLFSSKGIDQETLKTILG</sequence>
<dbReference type="SUPFAM" id="SSF116726">
    <property type="entry name" value="TrkA C-terminal domain-like"/>
    <property type="match status" value="1"/>
</dbReference>
<dbReference type="InterPro" id="IPR006037">
    <property type="entry name" value="RCK_C"/>
</dbReference>
<dbReference type="STRING" id="1903181.BTN85_1756"/>
<evidence type="ECO:0000256" key="2">
    <source>
        <dbReference type="ARBA" id="ARBA00023125"/>
    </source>
</evidence>
<dbReference type="PANTHER" id="PTHR30154:SF34">
    <property type="entry name" value="TRANSCRIPTIONAL REGULATOR AZLB"/>
    <property type="match status" value="1"/>
</dbReference>
<dbReference type="AlphaFoldDB" id="A0A1Q6DS06"/>
<dbReference type="CDD" id="cd00090">
    <property type="entry name" value="HTH_ARSR"/>
    <property type="match status" value="1"/>
</dbReference>
<proteinExistence type="predicted"/>
<dbReference type="GO" id="GO:0006813">
    <property type="term" value="P:potassium ion transport"/>
    <property type="evidence" value="ECO:0007669"/>
    <property type="project" value="InterPro"/>
</dbReference>
<protein>
    <submittedName>
        <fullName evidence="6">DNA-binding transcriptional regulator, Lrp family</fullName>
    </submittedName>
</protein>
<dbReference type="InterPro" id="IPR011991">
    <property type="entry name" value="ArsR-like_HTH"/>
</dbReference>
<dbReference type="InterPro" id="IPR036388">
    <property type="entry name" value="WH-like_DNA-bd_sf"/>
</dbReference>
<gene>
    <name evidence="6" type="ORF">BTN85_1756</name>
</gene>
<dbReference type="PRINTS" id="PR00033">
    <property type="entry name" value="HTHASNC"/>
</dbReference>
<dbReference type="Gene3D" id="3.30.70.1450">
    <property type="entry name" value="Regulator of K+ conductance, C-terminal domain"/>
    <property type="match status" value="1"/>
</dbReference>
<keyword evidence="3" id="KW-0804">Transcription</keyword>
<evidence type="ECO:0000313" key="6">
    <source>
        <dbReference type="EMBL" id="OKY77111.1"/>
    </source>
</evidence>
<dbReference type="InterPro" id="IPR036721">
    <property type="entry name" value="RCK_C_sf"/>
</dbReference>
<dbReference type="Pfam" id="PF13412">
    <property type="entry name" value="HTH_24"/>
    <property type="match status" value="1"/>
</dbReference>
<organism evidence="6 7">
    <name type="scientific">Methanohalarchaeum thermophilum</name>
    <dbReference type="NCBI Taxonomy" id="1903181"/>
    <lineage>
        <taxon>Archaea</taxon>
        <taxon>Methanobacteriati</taxon>
        <taxon>Methanobacteriota</taxon>
        <taxon>Methanonatronarchaeia</taxon>
        <taxon>Methanonatronarchaeales</taxon>
        <taxon>Methanonatronarchaeaceae</taxon>
        <taxon>Candidatus Methanohalarchaeum</taxon>
    </lineage>
</organism>
<dbReference type="Pfam" id="PF02080">
    <property type="entry name" value="TrkA_C"/>
    <property type="match status" value="1"/>
</dbReference>
<name>A0A1Q6DS06_METT1</name>
<dbReference type="InterPro" id="IPR000485">
    <property type="entry name" value="AsnC-type_HTH_dom"/>
</dbReference>
<dbReference type="EMBL" id="MSDW01000002">
    <property type="protein sequence ID" value="OKY77111.1"/>
    <property type="molecule type" value="Genomic_DNA"/>
</dbReference>
<dbReference type="InterPro" id="IPR036390">
    <property type="entry name" value="WH_DNA-bd_sf"/>
</dbReference>
<dbReference type="GO" id="GO:0043565">
    <property type="term" value="F:sequence-specific DNA binding"/>
    <property type="evidence" value="ECO:0007669"/>
    <property type="project" value="InterPro"/>
</dbReference>
<evidence type="ECO:0000259" key="5">
    <source>
        <dbReference type="PROSITE" id="PS51202"/>
    </source>
</evidence>
<reference evidence="6" key="1">
    <citation type="submission" date="2016-12" db="EMBL/GenBank/DDBJ databases">
        <title>Discovery of methanogenic haloarchaea.</title>
        <authorList>
            <person name="Sorokin D.Y."/>
            <person name="Makarova K.S."/>
            <person name="Abbas B."/>
            <person name="Ferrer M."/>
            <person name="Golyshin P.N."/>
        </authorList>
    </citation>
    <scope>NUCLEOTIDE SEQUENCE [LARGE SCALE GENOMIC DNA]</scope>
    <source>
        <strain evidence="6">HMET1</strain>
    </source>
</reference>
<dbReference type="PANTHER" id="PTHR30154">
    <property type="entry name" value="LEUCINE-RESPONSIVE REGULATORY PROTEIN"/>
    <property type="match status" value="1"/>
</dbReference>
<keyword evidence="2 6" id="KW-0238">DNA-binding</keyword>
<evidence type="ECO:0000256" key="3">
    <source>
        <dbReference type="ARBA" id="ARBA00023163"/>
    </source>
</evidence>
<evidence type="ECO:0000259" key="4">
    <source>
        <dbReference type="PROSITE" id="PS50956"/>
    </source>
</evidence>
<dbReference type="InterPro" id="IPR019888">
    <property type="entry name" value="Tscrpt_reg_AsnC-like"/>
</dbReference>
<dbReference type="Proteomes" id="UP000185744">
    <property type="component" value="Unassembled WGS sequence"/>
</dbReference>
<dbReference type="SUPFAM" id="SSF46785">
    <property type="entry name" value="Winged helix' DNA-binding domain"/>
    <property type="match status" value="1"/>
</dbReference>